<dbReference type="CDD" id="cd12116">
    <property type="entry name" value="A_NRPS_Ta1_like"/>
    <property type="match status" value="2"/>
</dbReference>
<dbReference type="Gene3D" id="3.40.50.12780">
    <property type="entry name" value="N-terminal domain of ligase-like"/>
    <property type="match status" value="1"/>
</dbReference>
<dbReference type="SUPFAM" id="SSF56801">
    <property type="entry name" value="Acetyl-CoA synthetase-like"/>
    <property type="match status" value="2"/>
</dbReference>
<protein>
    <submittedName>
        <fullName evidence="6">Amino acid adenylation domain-containing protein</fullName>
    </submittedName>
</protein>
<dbReference type="InterPro" id="IPR025110">
    <property type="entry name" value="AMP-bd_C"/>
</dbReference>
<dbReference type="InterPro" id="IPR042099">
    <property type="entry name" value="ANL_N_sf"/>
</dbReference>
<dbReference type="PROSITE" id="PS00012">
    <property type="entry name" value="PHOSPHOPANTETHEINE"/>
    <property type="match status" value="1"/>
</dbReference>
<dbReference type="InterPro" id="IPR023213">
    <property type="entry name" value="CAT-like_dom_sf"/>
</dbReference>
<dbReference type="Pfam" id="PF00668">
    <property type="entry name" value="Condensation"/>
    <property type="match status" value="2"/>
</dbReference>
<dbReference type="PROSITE" id="PS00455">
    <property type="entry name" value="AMP_BINDING"/>
    <property type="match status" value="1"/>
</dbReference>
<feature type="domain" description="Carrier" evidence="5">
    <location>
        <begin position="1020"/>
        <end position="1094"/>
    </location>
</feature>
<dbReference type="NCBIfam" id="TIGR01733">
    <property type="entry name" value="AA-adenyl-dom"/>
    <property type="match status" value="2"/>
</dbReference>
<dbReference type="GO" id="GO:0003824">
    <property type="term" value="F:catalytic activity"/>
    <property type="evidence" value="ECO:0007669"/>
    <property type="project" value="InterPro"/>
</dbReference>
<dbReference type="InterPro" id="IPR009081">
    <property type="entry name" value="PP-bd_ACP"/>
</dbReference>
<dbReference type="PANTHER" id="PTHR45527">
    <property type="entry name" value="NONRIBOSOMAL PEPTIDE SYNTHETASE"/>
    <property type="match status" value="1"/>
</dbReference>
<dbReference type="GO" id="GO:0043041">
    <property type="term" value="P:amino acid activation for nonribosomal peptide biosynthetic process"/>
    <property type="evidence" value="ECO:0007669"/>
    <property type="project" value="TreeGrafter"/>
</dbReference>
<dbReference type="InterPro" id="IPR045851">
    <property type="entry name" value="AMP-bd_C_sf"/>
</dbReference>
<dbReference type="SUPFAM" id="SSF52777">
    <property type="entry name" value="CoA-dependent acyltransferases"/>
    <property type="match status" value="4"/>
</dbReference>
<dbReference type="InterPro" id="IPR000873">
    <property type="entry name" value="AMP-dep_synth/lig_dom"/>
</dbReference>
<evidence type="ECO:0000313" key="6">
    <source>
        <dbReference type="EMBL" id="MUZ73796.1"/>
    </source>
</evidence>
<dbReference type="InterPro" id="IPR036736">
    <property type="entry name" value="ACP-like_sf"/>
</dbReference>
<dbReference type="NCBIfam" id="NF003417">
    <property type="entry name" value="PRK04813.1"/>
    <property type="match status" value="2"/>
</dbReference>
<dbReference type="Proteomes" id="UP000477951">
    <property type="component" value="Unassembled WGS sequence"/>
</dbReference>
<evidence type="ECO:0000313" key="7">
    <source>
        <dbReference type="Proteomes" id="UP000477951"/>
    </source>
</evidence>
<feature type="domain" description="Carrier" evidence="5">
    <location>
        <begin position="2072"/>
        <end position="2147"/>
    </location>
</feature>
<keyword evidence="2" id="KW-0596">Phosphopantetheine</keyword>
<dbReference type="InterPro" id="IPR006162">
    <property type="entry name" value="Ppantetheine_attach_site"/>
</dbReference>
<dbReference type="Pfam" id="PF13193">
    <property type="entry name" value="AMP-binding_C"/>
    <property type="match status" value="2"/>
</dbReference>
<dbReference type="Gene3D" id="3.30.559.10">
    <property type="entry name" value="Chloramphenicol acetyltransferase-like domain"/>
    <property type="match status" value="2"/>
</dbReference>
<evidence type="ECO:0000256" key="2">
    <source>
        <dbReference type="ARBA" id="ARBA00022450"/>
    </source>
</evidence>
<keyword evidence="4" id="KW-0479">Metal-binding</keyword>
<evidence type="ECO:0000259" key="5">
    <source>
        <dbReference type="PROSITE" id="PS50075"/>
    </source>
</evidence>
<dbReference type="SUPFAM" id="SSF47336">
    <property type="entry name" value="ACP-like"/>
    <property type="match status" value="2"/>
</dbReference>
<dbReference type="Gene3D" id="2.30.38.10">
    <property type="entry name" value="Luciferase, Domain 3"/>
    <property type="match status" value="1"/>
</dbReference>
<evidence type="ECO:0000256" key="1">
    <source>
        <dbReference type="ARBA" id="ARBA00001957"/>
    </source>
</evidence>
<dbReference type="GO" id="GO:0031177">
    <property type="term" value="F:phosphopantetheine binding"/>
    <property type="evidence" value="ECO:0007669"/>
    <property type="project" value="InterPro"/>
</dbReference>
<accession>A0A6L6VDU4</accession>
<gene>
    <name evidence="6" type="ORF">GOZ90_13995</name>
</gene>
<dbReference type="InterPro" id="IPR001242">
    <property type="entry name" value="Condensation_dom"/>
</dbReference>
<dbReference type="SMART" id="SM00823">
    <property type="entry name" value="PKS_PP"/>
    <property type="match status" value="2"/>
</dbReference>
<dbReference type="Pfam" id="PF00501">
    <property type="entry name" value="AMP-binding"/>
    <property type="match status" value="2"/>
</dbReference>
<dbReference type="CDD" id="cd19531">
    <property type="entry name" value="LCL_NRPS-like"/>
    <property type="match status" value="1"/>
</dbReference>
<comment type="caution">
    <text evidence="6">The sequence shown here is derived from an EMBL/GenBank/DDBJ whole genome shotgun (WGS) entry which is preliminary data.</text>
</comment>
<name>A0A6L6VDU4_AGRVI</name>
<dbReference type="FunFam" id="3.40.50.980:FF:000001">
    <property type="entry name" value="Non-ribosomal peptide synthetase"/>
    <property type="match status" value="1"/>
</dbReference>
<dbReference type="PANTHER" id="PTHR45527:SF1">
    <property type="entry name" value="FATTY ACID SYNTHASE"/>
    <property type="match status" value="1"/>
</dbReference>
<dbReference type="Gene3D" id="3.40.50.980">
    <property type="match status" value="2"/>
</dbReference>
<sequence length="2183" mass="238967">MPVNSVDPIVALRARVAALSLAEREAFRRQLEARGIAWERVAPEETPQETPRVSTRTGRLPLTPGQKHFWLQQSLYPESSAYHVAYRWRFEGPLDRAALERSLATIVSRHAPLRTAFPVEAGEPWQEVDPNHAFALGFTDLEATGEDGEALALAVATDPFDLSKAPLIRAHLFRQNESDHLLAITLHHIVADGWSRGVLMRELTACYRAYRMGAAPALSPINRDFGDLVLDQHAWLQRPDCERARDYWKQTLADLKPLELPSDRSRSSSVEMTAATVTRVIPVSVSSQVASLASQLGTTPFVVMAAAFSLLLHRYSGERDLSVCVPVAGRDDPDAAGLIGLFTNTLVLRAQLDPRMTFSQWVGAVQERFSDALDHQAFPFPLIAEALGMSRDQRQNPLSQVMFQLQSQDYRAQNAEQIDFGIDGLKVRQQPARLSETKVDLSWYVMERESGYLLNIEYRMAIFDSWRIERMAAHFEVLLGSILQAPNALLPTLAYLSKEEHAAVVALGTPTARPVPDITMHDAIAHVARHQPDAIALESQGRSWTYGELQTDVDALTDTLVSLSVHPGDRVAVSLPGRGQSVIAFLAILKAGAVYVPLDPDHPADRVAYVLEDSGVSLVLTDRADLYPAHRSLDPTRPMPVSDTPAALPPSDPARIAYLLYTSGSTGRPNGVPIGHASLLNHLRSMAVSPGLAPGDRLLAITTPTFDISILEMLLPLSVGATTVLYGQDLLLAPQRLADVLVTDRISHLQATPAYWRMLIDSGWEGLPHLIALCGGEALDAPLARKLIDRTKELWNVYGPTEATIWASALKVTHAHAESGKVPVGGLLDNTHLHVLDAYMQPLPRGIGGELYIGGPCLSPGYWNRPALTAARFVPNPFYDENSPALRLYRTGDAVVRLANSEIEFIGRTDFQVKLRGYRIEIGEIEDKLLRESVVEQAIVTLDAENERLIAYVLVRDWPTTNDGEIERKLRQSLSAQLPRYMVPTAFVLMDEFPLNPNGKVDRKQLPIPQLSTTRTEPVPARNAIEATLLEIWKAVLRREDFGIEDNFFDLGGDSIIGVQIVAKAQAKGLKLEPTQIFELQTIAAQAAVAVAENAVQAIEVQISEVAESGPSFEMTPVQAGMLFHSLMAPASGTYIEQCWCVLEGPLDTDAFKSAWGRVIARHEVLRGACRWLDVERPVMVIAEDVVPEWREADWSGEDAAGQETAFAAWLEADRRRGFTLDAAPLLRFALIRLGTGRHRFVWTFHHLLMDGWCGSLLVGEMLKAYAGESLPAPPPSYRQYVAWRDRQDISSAQAYWSHALADLPQGGLFGETKTGEAAQEAIVEIRRSLDASLATRLTVMARRERLTLATVLQGAWALLLSRYGAEDDVIFGTVLSGRPPDLPDADRMIGLFLNTVPFRARTRPDERVAEWLQGLQSAHRQREKHGHAALADIQRWAGKTADQPLFDTLLIIENLPLSMQAAFAEGTHTLTLTDPGSYERTHYPLSLRVFPGTEIEIALAADPSRLSSTRADRLLRHYETLLSSIADDPQACLGTIEMLHPDERDILLQTGRGPQTQPSVAVHDQIIARAQSKPGKAAVVQVGEGRDSAMSYGDLVLHADALAHHIYQQGIGRGAVVAVYQRRGSALLPSLLAVMRSGAAYLPVDPDYPAERIAYMLADSGAALVLTDLADSERAEMPQDVPVMDPTQIFGGASASFKPAAVQADDLAYILYTSGSTGQPKGVAITHGALANFIASMADRPGIDASDRLLALTTIGFDIAGLELFAPLSQGATVLLTESAIARDGRRLAALIDRVQPSVMQATPAGWRMLIETGWRGARGLRMLCGGEALDSRLAVELLDRGNCLWNLYGPTETTIWSAATEVRREDLNGHSVTVAGPIQNTQLYVLDRRGEPVPPGTPGELHIGGAGLSPGYWGKPGLTADRFIPNPFRRGPQDGYHLYRTGDLVRLAENGALDFLGRIDNQVKLRGYRIELGEVEARLAAHPRVAEAAVLVEDGGAGKQLVAYLRWREPFAGEASAELGPHMADSLPLYMLPSAYVALDAFPLTPNGKVDRRALPACRPKPAQRQTHLPISGEPAATLAAIWREALKLDHVNPGDNFFECGGHSLLVVSLQGVIDKRFGVSIDITAFFQFPTLETMAAHIAQLQAGREGEWSGGDRTLLRQTGRDRLAGRRGLRAERTGA</sequence>
<dbReference type="InterPro" id="IPR020845">
    <property type="entry name" value="AMP-binding_CS"/>
</dbReference>
<dbReference type="GO" id="GO:0005737">
    <property type="term" value="C:cytoplasm"/>
    <property type="evidence" value="ECO:0007669"/>
    <property type="project" value="TreeGrafter"/>
</dbReference>
<dbReference type="InterPro" id="IPR010071">
    <property type="entry name" value="AA_adenyl_dom"/>
</dbReference>
<evidence type="ECO:0000256" key="4">
    <source>
        <dbReference type="ARBA" id="ARBA00022723"/>
    </source>
</evidence>
<keyword evidence="3" id="KW-0597">Phosphoprotein</keyword>
<dbReference type="PROSITE" id="PS50075">
    <property type="entry name" value="CARRIER"/>
    <property type="match status" value="2"/>
</dbReference>
<reference evidence="6 7" key="1">
    <citation type="submission" date="2019-12" db="EMBL/GenBank/DDBJ databases">
        <title>Whole-genome sequencing of Allorhizobium vitis.</title>
        <authorList>
            <person name="Gan H.M."/>
            <person name="Szegedi E."/>
            <person name="Burr T."/>
            <person name="Savka M.A."/>
        </authorList>
    </citation>
    <scope>NUCLEOTIDE SEQUENCE [LARGE SCALE GENOMIC DNA]</scope>
    <source>
        <strain evidence="6 7">CG516</strain>
    </source>
</reference>
<evidence type="ECO:0000256" key="3">
    <source>
        <dbReference type="ARBA" id="ARBA00022553"/>
    </source>
</evidence>
<dbReference type="Pfam" id="PF00550">
    <property type="entry name" value="PP-binding"/>
    <property type="match status" value="2"/>
</dbReference>
<dbReference type="GO" id="GO:0046872">
    <property type="term" value="F:metal ion binding"/>
    <property type="evidence" value="ECO:0007669"/>
    <property type="project" value="UniProtKB-KW"/>
</dbReference>
<dbReference type="Gene3D" id="3.30.300.30">
    <property type="match status" value="2"/>
</dbReference>
<dbReference type="Gene3D" id="1.10.1200.10">
    <property type="entry name" value="ACP-like"/>
    <property type="match status" value="2"/>
</dbReference>
<dbReference type="CDD" id="cd19543">
    <property type="entry name" value="DCL_NRPS"/>
    <property type="match status" value="1"/>
</dbReference>
<dbReference type="GO" id="GO:0044550">
    <property type="term" value="P:secondary metabolite biosynthetic process"/>
    <property type="evidence" value="ECO:0007669"/>
    <property type="project" value="TreeGrafter"/>
</dbReference>
<dbReference type="EMBL" id="WPHR01000010">
    <property type="protein sequence ID" value="MUZ73796.1"/>
    <property type="molecule type" value="Genomic_DNA"/>
</dbReference>
<dbReference type="InterPro" id="IPR020806">
    <property type="entry name" value="PKS_PP-bd"/>
</dbReference>
<comment type="cofactor">
    <cofactor evidence="1">
        <name>pantetheine 4'-phosphate</name>
        <dbReference type="ChEBI" id="CHEBI:47942"/>
    </cofactor>
</comment>
<dbReference type="FunFam" id="3.30.300.30:FF:000015">
    <property type="entry name" value="Nonribosomal peptide synthase SidD"/>
    <property type="match status" value="2"/>
</dbReference>
<proteinExistence type="predicted"/>
<organism evidence="6 7">
    <name type="scientific">Agrobacterium vitis</name>
    <name type="common">Rhizobium vitis</name>
    <dbReference type="NCBI Taxonomy" id="373"/>
    <lineage>
        <taxon>Bacteria</taxon>
        <taxon>Pseudomonadati</taxon>
        <taxon>Pseudomonadota</taxon>
        <taxon>Alphaproteobacteria</taxon>
        <taxon>Hyphomicrobiales</taxon>
        <taxon>Rhizobiaceae</taxon>
        <taxon>Rhizobium/Agrobacterium group</taxon>
        <taxon>Agrobacterium</taxon>
    </lineage>
</organism>
<dbReference type="Gene3D" id="3.30.559.30">
    <property type="entry name" value="Nonribosomal peptide synthetase, condensation domain"/>
    <property type="match status" value="2"/>
</dbReference>